<organism evidence="2 3">
    <name type="scientific">Streptomyces macrosporus</name>
    <dbReference type="NCBI Taxonomy" id="44032"/>
    <lineage>
        <taxon>Bacteria</taxon>
        <taxon>Bacillati</taxon>
        <taxon>Actinomycetota</taxon>
        <taxon>Actinomycetes</taxon>
        <taxon>Kitasatosporales</taxon>
        <taxon>Streptomycetaceae</taxon>
        <taxon>Streptomyces</taxon>
    </lineage>
</organism>
<protein>
    <submittedName>
        <fullName evidence="2">Uncharacterized protein</fullName>
    </submittedName>
</protein>
<comment type="caution">
    <text evidence="2">The sequence shown here is derived from an EMBL/GenBank/DDBJ whole genome shotgun (WGS) entry which is preliminary data.</text>
</comment>
<evidence type="ECO:0000313" key="2">
    <source>
        <dbReference type="EMBL" id="GAA2454992.1"/>
    </source>
</evidence>
<accession>A0ABN3KEJ4</accession>
<name>A0ABN3KEJ4_9ACTN</name>
<evidence type="ECO:0000313" key="3">
    <source>
        <dbReference type="Proteomes" id="UP001501638"/>
    </source>
</evidence>
<keyword evidence="3" id="KW-1185">Reference proteome</keyword>
<gene>
    <name evidence="2" type="ORF">GCM10010405_43640</name>
</gene>
<sequence length="94" mass="9699">MGGLPRPDPYSDPRPTADVVAEVRGGLGAEPPAQPVDDMGAVLHEAAARRLAVDPVHRHERSAEGASAVDFPHLPDTPLAAPGRGVGRAGRRVG</sequence>
<proteinExistence type="predicted"/>
<dbReference type="EMBL" id="BAAASZ010000030">
    <property type="protein sequence ID" value="GAA2454992.1"/>
    <property type="molecule type" value="Genomic_DNA"/>
</dbReference>
<reference evidence="2 3" key="1">
    <citation type="journal article" date="2019" name="Int. J. Syst. Evol. Microbiol.">
        <title>The Global Catalogue of Microorganisms (GCM) 10K type strain sequencing project: providing services to taxonomists for standard genome sequencing and annotation.</title>
        <authorList>
            <consortium name="The Broad Institute Genomics Platform"/>
            <consortium name="The Broad Institute Genome Sequencing Center for Infectious Disease"/>
            <person name="Wu L."/>
            <person name="Ma J."/>
        </authorList>
    </citation>
    <scope>NUCLEOTIDE SEQUENCE [LARGE SCALE GENOMIC DNA]</scope>
    <source>
        <strain evidence="2 3">JCM 6305</strain>
    </source>
</reference>
<feature type="region of interest" description="Disordered" evidence="1">
    <location>
        <begin position="55"/>
        <end position="94"/>
    </location>
</feature>
<evidence type="ECO:0000256" key="1">
    <source>
        <dbReference type="SAM" id="MobiDB-lite"/>
    </source>
</evidence>
<dbReference type="Proteomes" id="UP001501638">
    <property type="component" value="Unassembled WGS sequence"/>
</dbReference>